<evidence type="ECO:0000256" key="1">
    <source>
        <dbReference type="SAM" id="SignalP"/>
    </source>
</evidence>
<sequence>MGTIKTFLLLAATTAAALGFAGSASAAPNFMPGGERTTQPIGHYEFCQRVPQECAQKTPKTNPVELSRKLWAKMVDINNTVNTVIAPRTDVEMWGQEEYWSYPDSEGDCEDYVLEKRRQLMALGVPAGNLLITVVRQPNGDGHAVLTVRTSLGDFVLDNLEPRILAWTDTDYTFLKRQSERNSGIWIAVNDDRPVAVGSVK</sequence>
<keyword evidence="1" id="KW-0732">Signal</keyword>
<organism evidence="2 3">
    <name type="scientific">Mesorhizobium australicum</name>
    <dbReference type="NCBI Taxonomy" id="536018"/>
    <lineage>
        <taxon>Bacteria</taxon>
        <taxon>Pseudomonadati</taxon>
        <taxon>Pseudomonadota</taxon>
        <taxon>Alphaproteobacteria</taxon>
        <taxon>Hyphomicrobiales</taxon>
        <taxon>Phyllobacteriaceae</taxon>
        <taxon>Mesorhizobium</taxon>
    </lineage>
</organism>
<accession>A0A1X7PEP5</accession>
<dbReference type="EMBL" id="FXBL01000004">
    <property type="protein sequence ID" value="SMH49656.1"/>
    <property type="molecule type" value="Genomic_DNA"/>
</dbReference>
<dbReference type="OrthoDB" id="7206808at2"/>
<protein>
    <submittedName>
        <fullName evidence="2">Predicted transglutaminase-like cysteine proteinase</fullName>
    </submittedName>
</protein>
<reference evidence="3" key="1">
    <citation type="submission" date="2017-04" db="EMBL/GenBank/DDBJ databases">
        <authorList>
            <person name="Varghese N."/>
            <person name="Submissions S."/>
        </authorList>
    </citation>
    <scope>NUCLEOTIDE SEQUENCE [LARGE SCALE GENOMIC DNA]</scope>
    <source>
        <strain evidence="3">B5P</strain>
    </source>
</reference>
<dbReference type="Gene3D" id="3.10.620.30">
    <property type="match status" value="1"/>
</dbReference>
<evidence type="ECO:0000313" key="3">
    <source>
        <dbReference type="Proteomes" id="UP000193083"/>
    </source>
</evidence>
<dbReference type="AlphaFoldDB" id="A0A1X7PEP5"/>
<dbReference type="PANTHER" id="PTHR39327">
    <property type="match status" value="1"/>
</dbReference>
<gene>
    <name evidence="2" type="ORF">SAMN02982922_3969</name>
</gene>
<dbReference type="Pfam" id="PF06035">
    <property type="entry name" value="Peptidase_C93"/>
    <property type="match status" value="1"/>
</dbReference>
<proteinExistence type="predicted"/>
<dbReference type="InterPro" id="IPR010319">
    <property type="entry name" value="Transglutaminase-like_Cys_pept"/>
</dbReference>
<feature type="signal peptide" evidence="1">
    <location>
        <begin position="1"/>
        <end position="26"/>
    </location>
</feature>
<evidence type="ECO:0000313" key="2">
    <source>
        <dbReference type="EMBL" id="SMH49656.1"/>
    </source>
</evidence>
<dbReference type="RefSeq" id="WP_085465715.1">
    <property type="nucleotide sequence ID" value="NZ_FXBL01000004.1"/>
</dbReference>
<name>A0A1X7PEP5_9HYPH</name>
<feature type="chain" id="PRO_5012507823" evidence="1">
    <location>
        <begin position="27"/>
        <end position="201"/>
    </location>
</feature>
<keyword evidence="3" id="KW-1185">Reference proteome</keyword>
<dbReference type="Proteomes" id="UP000193083">
    <property type="component" value="Unassembled WGS sequence"/>
</dbReference>
<dbReference type="PANTHER" id="PTHR39327:SF1">
    <property type="entry name" value="BLR5470 PROTEIN"/>
    <property type="match status" value="1"/>
</dbReference>